<dbReference type="PROSITE" id="PS51684">
    <property type="entry name" value="SAM_MT_TRM5_TYW2"/>
    <property type="match status" value="1"/>
</dbReference>
<evidence type="ECO:0000256" key="6">
    <source>
        <dbReference type="ARBA" id="ARBA00022694"/>
    </source>
</evidence>
<dbReference type="InterPro" id="IPR056743">
    <property type="entry name" value="TRM5-TYW2-like_MTfase"/>
</dbReference>
<evidence type="ECO:0000256" key="7">
    <source>
        <dbReference type="ARBA" id="ARBA00047783"/>
    </source>
</evidence>
<dbReference type="EMBL" id="PGCK01000004">
    <property type="protein sequence ID" value="MCD1294653.1"/>
    <property type="molecule type" value="Genomic_DNA"/>
</dbReference>
<dbReference type="FunFam" id="3.40.50.150:FF:000131">
    <property type="entry name" value="tRNA wybutosine-synthesizing protein 2/3/4"/>
    <property type="match status" value="1"/>
</dbReference>
<keyword evidence="3 11" id="KW-0489">Methyltransferase</keyword>
<comment type="subcellular location">
    <subcellularLocation>
        <location evidence="1 9">Cytoplasm</location>
    </subcellularLocation>
</comment>
<comment type="catalytic activity">
    <reaction evidence="7">
        <text>guanosine(37) in tRNA + S-adenosyl-L-methionine = N(1)-methylguanosine(37) in tRNA + S-adenosyl-L-homocysteine + H(+)</text>
        <dbReference type="Rhea" id="RHEA:36899"/>
        <dbReference type="Rhea" id="RHEA-COMP:10145"/>
        <dbReference type="Rhea" id="RHEA-COMP:10147"/>
        <dbReference type="ChEBI" id="CHEBI:15378"/>
        <dbReference type="ChEBI" id="CHEBI:57856"/>
        <dbReference type="ChEBI" id="CHEBI:59789"/>
        <dbReference type="ChEBI" id="CHEBI:73542"/>
        <dbReference type="ChEBI" id="CHEBI:74269"/>
        <dbReference type="EC" id="2.1.1.228"/>
    </reaction>
</comment>
<evidence type="ECO:0000259" key="10">
    <source>
        <dbReference type="PROSITE" id="PS51684"/>
    </source>
</evidence>
<dbReference type="FunFam" id="3.30.300.110:FF:000001">
    <property type="entry name" value="tRNA (guanine(37)-N1)-methyltransferase"/>
    <property type="match status" value="1"/>
</dbReference>
<comment type="function">
    <text evidence="9">S-adenosyl-L-methionine-dependent transferase that acts as a component of the wyosine derivatives biosynthesis pathway. Catalyzes the transfer of the alpha-amino-alpha-carboxypropyl (acp) group from S-adenosyl-L-methionine to 4-demethylwyosine (imG-14), forming 7-aminocarboxypropyl-demethylwyosine (wybutosine-86) at position 37 of tRNA(Phe).</text>
</comment>
<feature type="domain" description="SAM-dependent methyltransferase TRM5/TYW2-type" evidence="10">
    <location>
        <begin position="35"/>
        <end position="282"/>
    </location>
</feature>
<protein>
    <recommendedName>
        <fullName evidence="9">tRNA(Phe) (4-demethylwyosine(37)-C(7)) aminocarboxypropyltransferase</fullName>
        <ecNumber evidence="9">2.5.1.114</ecNumber>
    </recommendedName>
    <alternativeName>
        <fullName evidence="9">tRNA wyosine derivatives biosynthesis protein Taw2</fullName>
    </alternativeName>
</protein>
<dbReference type="EC" id="2.5.1.114" evidence="9"/>
<organism evidence="11 12">
    <name type="scientific">Methanooceanicella nereidis</name>
    <dbReference type="NCBI Taxonomy" id="2052831"/>
    <lineage>
        <taxon>Archaea</taxon>
        <taxon>Methanobacteriati</taxon>
        <taxon>Methanobacteriota</taxon>
        <taxon>Stenosarchaea group</taxon>
        <taxon>Methanomicrobia</taxon>
        <taxon>Methanocellales</taxon>
        <taxon>Methanocellaceae</taxon>
        <taxon>Methanooceanicella</taxon>
    </lineage>
</organism>
<dbReference type="PANTHER" id="PTHR23245">
    <property type="entry name" value="TRNA METHYLTRANSFERASE"/>
    <property type="match status" value="1"/>
</dbReference>
<dbReference type="GO" id="GO:0030488">
    <property type="term" value="P:tRNA methylation"/>
    <property type="evidence" value="ECO:0007669"/>
    <property type="project" value="UniProtKB-ARBA"/>
</dbReference>
<evidence type="ECO:0000256" key="5">
    <source>
        <dbReference type="ARBA" id="ARBA00022691"/>
    </source>
</evidence>
<accession>A0AAP2RC56</accession>
<dbReference type="InterPro" id="IPR030382">
    <property type="entry name" value="MeTrfase_TRM5/TYW2"/>
</dbReference>
<comment type="catalytic activity">
    <reaction evidence="9">
        <text>4-demethylwyosine(37) in tRNA(Phe) + S-adenosyl-L-methionine = 4-demethyl-7-[(3S)-3-amino-3-carboxypropyl]wyosine(37) in tRNA(Phe) + S-methyl-5'-thioadenosine + H(+)</text>
        <dbReference type="Rhea" id="RHEA:36355"/>
        <dbReference type="Rhea" id="RHEA-COMP:10164"/>
        <dbReference type="Rhea" id="RHEA-COMP:10378"/>
        <dbReference type="ChEBI" id="CHEBI:15378"/>
        <dbReference type="ChEBI" id="CHEBI:17509"/>
        <dbReference type="ChEBI" id="CHEBI:59789"/>
        <dbReference type="ChEBI" id="CHEBI:64315"/>
        <dbReference type="ChEBI" id="CHEBI:73550"/>
        <dbReference type="EC" id="2.5.1.114"/>
    </reaction>
</comment>
<evidence type="ECO:0000256" key="3">
    <source>
        <dbReference type="ARBA" id="ARBA00022603"/>
    </source>
</evidence>
<evidence type="ECO:0000256" key="4">
    <source>
        <dbReference type="ARBA" id="ARBA00022679"/>
    </source>
</evidence>
<evidence type="ECO:0000256" key="2">
    <source>
        <dbReference type="ARBA" id="ARBA00022490"/>
    </source>
</evidence>
<feature type="binding site" evidence="9">
    <location>
        <position position="122"/>
    </location>
    <ligand>
        <name>S-adenosyl-L-methionine</name>
        <dbReference type="ChEBI" id="CHEBI:59789"/>
    </ligand>
</feature>
<keyword evidence="12" id="KW-1185">Reference proteome</keyword>
<keyword evidence="4 9" id="KW-0808">Transferase</keyword>
<dbReference type="GO" id="GO:0005737">
    <property type="term" value="C:cytoplasm"/>
    <property type="evidence" value="ECO:0007669"/>
    <property type="project" value="UniProtKB-SubCell"/>
</dbReference>
<gene>
    <name evidence="9" type="primary">taw2</name>
    <name evidence="11" type="ORF">CUJ83_06525</name>
</gene>
<comment type="caution">
    <text evidence="11">The sequence shown here is derived from an EMBL/GenBank/DDBJ whole genome shotgun (WGS) entry which is preliminary data.</text>
</comment>
<dbReference type="Proteomes" id="UP001320159">
    <property type="component" value="Unassembled WGS sequence"/>
</dbReference>
<dbReference type="InterPro" id="IPR030867">
    <property type="entry name" value="TYW2_archaea"/>
</dbReference>
<dbReference type="Pfam" id="PF02475">
    <property type="entry name" value="TRM5-TYW2_MTfase"/>
    <property type="match status" value="1"/>
</dbReference>
<keyword evidence="2 9" id="KW-0963">Cytoplasm</keyword>
<feature type="binding site" evidence="9">
    <location>
        <position position="115"/>
    </location>
    <ligand>
        <name>S-adenosyl-L-methionine</name>
        <dbReference type="ChEBI" id="CHEBI:59789"/>
    </ligand>
</feature>
<comment type="caution">
    <text evidence="9">Lacks conserved residue(s) required for the propagation of feature annotation.</text>
</comment>
<dbReference type="Gene3D" id="3.30.300.110">
    <property type="entry name" value="Met-10+ protein-like domains"/>
    <property type="match status" value="1"/>
</dbReference>
<evidence type="ECO:0000256" key="1">
    <source>
        <dbReference type="ARBA" id="ARBA00004496"/>
    </source>
</evidence>
<comment type="function">
    <text evidence="8">Specifically methylates the N1 position of guanosine-37 in various tRNAs.</text>
</comment>
<dbReference type="HAMAP" id="MF_01922">
    <property type="entry name" value="TYW2_archaea"/>
    <property type="match status" value="1"/>
</dbReference>
<dbReference type="Pfam" id="PF25133">
    <property type="entry name" value="TYW2_N_2"/>
    <property type="match status" value="1"/>
</dbReference>
<dbReference type="GO" id="GO:0102522">
    <property type="term" value="F:tRNA 4-demethylwyosine alpha-amino-alpha-carboxypropyltransferase activity"/>
    <property type="evidence" value="ECO:0007669"/>
    <property type="project" value="UniProtKB-EC"/>
</dbReference>
<evidence type="ECO:0000256" key="8">
    <source>
        <dbReference type="ARBA" id="ARBA00055873"/>
    </source>
</evidence>
<evidence type="ECO:0000313" key="12">
    <source>
        <dbReference type="Proteomes" id="UP001320159"/>
    </source>
</evidence>
<dbReference type="GO" id="GO:0052906">
    <property type="term" value="F:tRNA (guanine(37)-N1)-methyltransferase activity"/>
    <property type="evidence" value="ECO:0007669"/>
    <property type="project" value="UniProtKB-EC"/>
</dbReference>
<name>A0AAP2RC56_9EURY</name>
<sequence>MYNENRGRPIPSSPLVTLLSGSLTPEELNTVPRGWQIIGEVILVHIPPELQKKKKLIAEALLELYPRCKTVVETKRIAGEYREPVIEIMAGDGTETYHKENYVVFKLDVARIMYSQGNFYERRRMSTVGKDEYVVDMFAGIGYFTMPMAVHAKPRKIRAIEINPASYHYLCENARLNRVDGIVEPVHGDCRENTPEGEADRVIMGYVGTTQEFLPWGIKALKPGGILHYHETTPEKLMFDRPIGYIRDESERQGRSIEVLETIKVKKYSPGVWHVVVDAKIL</sequence>
<proteinExistence type="inferred from homology"/>
<dbReference type="Gene3D" id="3.40.50.150">
    <property type="entry name" value="Vaccinia Virus protein VP39"/>
    <property type="match status" value="1"/>
</dbReference>
<dbReference type="InterPro" id="IPR029063">
    <property type="entry name" value="SAM-dependent_MTases_sf"/>
</dbReference>
<feature type="binding site" evidence="9">
    <location>
        <position position="161"/>
    </location>
    <ligand>
        <name>S-adenosyl-L-methionine</name>
        <dbReference type="ChEBI" id="CHEBI:59789"/>
    </ligand>
</feature>
<evidence type="ECO:0000256" key="9">
    <source>
        <dbReference type="HAMAP-Rule" id="MF_01922"/>
    </source>
</evidence>
<dbReference type="SUPFAM" id="SSF53335">
    <property type="entry name" value="S-adenosyl-L-methionine-dependent methyltransferases"/>
    <property type="match status" value="1"/>
</dbReference>
<dbReference type="CDD" id="cd02440">
    <property type="entry name" value="AdoMet_MTases"/>
    <property type="match status" value="1"/>
</dbReference>
<evidence type="ECO:0000313" key="11">
    <source>
        <dbReference type="EMBL" id="MCD1294653.1"/>
    </source>
</evidence>
<dbReference type="AlphaFoldDB" id="A0AAP2RC56"/>
<keyword evidence="5 9" id="KW-0949">S-adenosyl-L-methionine</keyword>
<comment type="similarity">
    <text evidence="9">Belongs to the class I-like SAM-binding methyltransferase superfamily. TRM5/TYW2 family.</text>
</comment>
<reference evidence="11 12" key="1">
    <citation type="submission" date="2017-11" db="EMBL/GenBank/DDBJ databases">
        <title>Isolation and Characterization of Family Methanocellaceae Species from Potential Methane Hydrate Area Offshore Southwestern Taiwan.</title>
        <authorList>
            <person name="Zhang W.-L."/>
            <person name="Chen W.-C."/>
            <person name="Lai M.-C."/>
            <person name="Chen S.-C."/>
        </authorList>
    </citation>
    <scope>NUCLEOTIDE SEQUENCE [LARGE SCALE GENOMIC DNA]</scope>
    <source>
        <strain evidence="11 12">CWC-04</strain>
    </source>
</reference>
<dbReference type="PANTHER" id="PTHR23245:SF41">
    <property type="entry name" value="TRNA(PHE) (4-DEMETHYLWYOSINE(37)-C(7)) AMINOCARBOXYPROPYLTRANSFERASE"/>
    <property type="match status" value="1"/>
</dbReference>
<keyword evidence="6 9" id="KW-0819">tRNA processing</keyword>
<dbReference type="InterPro" id="IPR056744">
    <property type="entry name" value="TRM5/TYW2-like_N"/>
</dbReference>